<keyword evidence="1" id="KW-0472">Membrane</keyword>
<evidence type="ECO:0000313" key="3">
    <source>
        <dbReference type="Proteomes" id="UP000054018"/>
    </source>
</evidence>
<proteinExistence type="predicted"/>
<evidence type="ECO:0000313" key="2">
    <source>
        <dbReference type="EMBL" id="KIK25783.1"/>
    </source>
</evidence>
<feature type="transmembrane region" description="Helical" evidence="1">
    <location>
        <begin position="108"/>
        <end position="131"/>
    </location>
</feature>
<dbReference type="EMBL" id="KN833705">
    <property type="protein sequence ID" value="KIK25783.1"/>
    <property type="molecule type" value="Genomic_DNA"/>
</dbReference>
<name>A0A0D0A0Z6_9AGAM</name>
<reference evidence="2 3" key="1">
    <citation type="submission" date="2014-04" db="EMBL/GenBank/DDBJ databases">
        <authorList>
            <consortium name="DOE Joint Genome Institute"/>
            <person name="Kuo A."/>
            <person name="Kohler A."/>
            <person name="Costa M.D."/>
            <person name="Nagy L.G."/>
            <person name="Floudas D."/>
            <person name="Copeland A."/>
            <person name="Barry K.W."/>
            <person name="Cichocki N."/>
            <person name="Veneault-Fourrey C."/>
            <person name="LaButti K."/>
            <person name="Lindquist E.A."/>
            <person name="Lipzen A."/>
            <person name="Lundell T."/>
            <person name="Morin E."/>
            <person name="Murat C."/>
            <person name="Sun H."/>
            <person name="Tunlid A."/>
            <person name="Henrissat B."/>
            <person name="Grigoriev I.V."/>
            <person name="Hibbett D.S."/>
            <person name="Martin F."/>
            <person name="Nordberg H.P."/>
            <person name="Cantor M.N."/>
            <person name="Hua S.X."/>
        </authorList>
    </citation>
    <scope>NUCLEOTIDE SEQUENCE [LARGE SCALE GENOMIC DNA]</scope>
    <source>
        <strain evidence="2 3">441</strain>
    </source>
</reference>
<dbReference type="AlphaFoldDB" id="A0A0D0A0Z6"/>
<keyword evidence="1" id="KW-1133">Transmembrane helix</keyword>
<protein>
    <recommendedName>
        <fullName evidence="4">Transmembrane protein</fullName>
    </recommendedName>
</protein>
<keyword evidence="3" id="KW-1185">Reference proteome</keyword>
<dbReference type="Proteomes" id="UP000054018">
    <property type="component" value="Unassembled WGS sequence"/>
</dbReference>
<keyword evidence="1" id="KW-0812">Transmembrane</keyword>
<dbReference type="HOGENOM" id="CLU_1835921_0_0_1"/>
<reference evidence="3" key="2">
    <citation type="submission" date="2015-01" db="EMBL/GenBank/DDBJ databases">
        <title>Evolutionary Origins and Diversification of the Mycorrhizal Mutualists.</title>
        <authorList>
            <consortium name="DOE Joint Genome Institute"/>
            <consortium name="Mycorrhizal Genomics Consortium"/>
            <person name="Kohler A."/>
            <person name="Kuo A."/>
            <person name="Nagy L.G."/>
            <person name="Floudas D."/>
            <person name="Copeland A."/>
            <person name="Barry K.W."/>
            <person name="Cichocki N."/>
            <person name="Veneault-Fourrey C."/>
            <person name="LaButti K."/>
            <person name="Lindquist E.A."/>
            <person name="Lipzen A."/>
            <person name="Lundell T."/>
            <person name="Morin E."/>
            <person name="Murat C."/>
            <person name="Riley R."/>
            <person name="Ohm R."/>
            <person name="Sun H."/>
            <person name="Tunlid A."/>
            <person name="Henrissat B."/>
            <person name="Grigoriev I.V."/>
            <person name="Hibbett D.S."/>
            <person name="Martin F."/>
        </authorList>
    </citation>
    <scope>NUCLEOTIDE SEQUENCE [LARGE SCALE GENOMIC DNA]</scope>
    <source>
        <strain evidence="3">441</strain>
    </source>
</reference>
<sequence length="140" mass="16400">MLGGDRHYRCGDIPNFVDEGAFRQFREYPITEGAYSFDFFSYIFPTLPFTGSSSFMMSRAAVVLRHLCLLPPPVGAFDLVLLVRNRGRLSSQVTRGCRESILPTRGFLIFYCFYYLFFFFCSFTLQLTSCFEFRHVRWLK</sequence>
<accession>A0A0D0A0Z6</accession>
<evidence type="ECO:0000256" key="1">
    <source>
        <dbReference type="SAM" id="Phobius"/>
    </source>
</evidence>
<organism evidence="2 3">
    <name type="scientific">Pisolithus microcarpus 441</name>
    <dbReference type="NCBI Taxonomy" id="765257"/>
    <lineage>
        <taxon>Eukaryota</taxon>
        <taxon>Fungi</taxon>
        <taxon>Dikarya</taxon>
        <taxon>Basidiomycota</taxon>
        <taxon>Agaricomycotina</taxon>
        <taxon>Agaricomycetes</taxon>
        <taxon>Agaricomycetidae</taxon>
        <taxon>Boletales</taxon>
        <taxon>Sclerodermatineae</taxon>
        <taxon>Pisolithaceae</taxon>
        <taxon>Pisolithus</taxon>
    </lineage>
</organism>
<dbReference type="OrthoDB" id="10510012at2759"/>
<evidence type="ECO:0008006" key="4">
    <source>
        <dbReference type="Google" id="ProtNLM"/>
    </source>
</evidence>
<gene>
    <name evidence="2" type="ORF">PISMIDRAFT_324022</name>
</gene>